<dbReference type="Pfam" id="PF01826">
    <property type="entry name" value="TIL"/>
    <property type="match status" value="1"/>
</dbReference>
<feature type="domain" description="TIL" evidence="1">
    <location>
        <begin position="71"/>
        <end position="110"/>
    </location>
</feature>
<dbReference type="AlphaFoldDB" id="A0A7J7E9I4"/>
<comment type="caution">
    <text evidence="2">The sequence shown here is derived from an EMBL/GenBank/DDBJ whole genome shotgun (WGS) entry which is preliminary data.</text>
</comment>
<keyword evidence="3" id="KW-1185">Reference proteome</keyword>
<dbReference type="CDD" id="cd19941">
    <property type="entry name" value="TIL"/>
    <property type="match status" value="1"/>
</dbReference>
<reference evidence="2 3" key="1">
    <citation type="journal article" date="2020" name="Mol. Biol. Evol.">
        <title>Interspecific Gene Flow and the Evolution of Specialization in Black and White Rhinoceros.</title>
        <authorList>
            <person name="Moodley Y."/>
            <person name="Westbury M.V."/>
            <person name="Russo I.M."/>
            <person name="Gopalakrishnan S."/>
            <person name="Rakotoarivelo A."/>
            <person name="Olsen R.A."/>
            <person name="Prost S."/>
            <person name="Tunstall T."/>
            <person name="Ryder O.A."/>
            <person name="Dalen L."/>
            <person name="Bruford M.W."/>
        </authorList>
    </citation>
    <scope>NUCLEOTIDE SEQUENCE [LARGE SCALE GENOMIC DNA]</scope>
    <source>
        <strain evidence="2">SBR-YM</strain>
        <tissue evidence="2">Skin</tissue>
    </source>
</reference>
<evidence type="ECO:0000259" key="1">
    <source>
        <dbReference type="Pfam" id="PF01826"/>
    </source>
</evidence>
<evidence type="ECO:0000313" key="2">
    <source>
        <dbReference type="EMBL" id="KAF5912357.1"/>
    </source>
</evidence>
<accession>A0A7J7E9I4</accession>
<gene>
    <name evidence="2" type="ORF">HPG69_004027</name>
</gene>
<evidence type="ECO:0000313" key="3">
    <source>
        <dbReference type="Proteomes" id="UP000551758"/>
    </source>
</evidence>
<sequence>MEDVPSGEGRLGGAALEEMLAIGVGMAPGSLETEEDKEDTEALCTAWPVRCCPGASCAGETTEVSVSGPACPAGMEYKECVSPCARTCQSLHINEVCQEKCVDGCSCPGNKLPTLFTDLRPCQCPWLGEAR</sequence>
<protein>
    <recommendedName>
        <fullName evidence="1">TIL domain-containing protein</fullName>
    </recommendedName>
</protein>
<dbReference type="Proteomes" id="UP000551758">
    <property type="component" value="Unassembled WGS sequence"/>
</dbReference>
<dbReference type="InterPro" id="IPR036084">
    <property type="entry name" value="Ser_inhib-like_sf"/>
</dbReference>
<proteinExistence type="predicted"/>
<dbReference type="InterPro" id="IPR002919">
    <property type="entry name" value="TIL_dom"/>
</dbReference>
<dbReference type="SUPFAM" id="SSF57567">
    <property type="entry name" value="Serine protease inhibitors"/>
    <property type="match status" value="1"/>
</dbReference>
<dbReference type="EMBL" id="JACDTQ010003814">
    <property type="protein sequence ID" value="KAF5912357.1"/>
    <property type="molecule type" value="Genomic_DNA"/>
</dbReference>
<dbReference type="Gene3D" id="2.10.25.10">
    <property type="entry name" value="Laminin"/>
    <property type="match status" value="1"/>
</dbReference>
<organism evidence="2 3">
    <name type="scientific">Diceros bicornis minor</name>
    <name type="common">South-central black rhinoceros</name>
    <dbReference type="NCBI Taxonomy" id="77932"/>
    <lineage>
        <taxon>Eukaryota</taxon>
        <taxon>Metazoa</taxon>
        <taxon>Chordata</taxon>
        <taxon>Craniata</taxon>
        <taxon>Vertebrata</taxon>
        <taxon>Euteleostomi</taxon>
        <taxon>Mammalia</taxon>
        <taxon>Eutheria</taxon>
        <taxon>Laurasiatheria</taxon>
        <taxon>Perissodactyla</taxon>
        <taxon>Rhinocerotidae</taxon>
        <taxon>Diceros</taxon>
    </lineage>
</organism>
<name>A0A7J7E9I4_DICBM</name>